<protein>
    <submittedName>
        <fullName evidence="1">Uncharacterized protein</fullName>
    </submittedName>
</protein>
<organism evidence="1 2">
    <name type="scientific">Aminipila luticellarii</name>
    <dbReference type="NCBI Taxonomy" id="2507160"/>
    <lineage>
        <taxon>Bacteria</taxon>
        <taxon>Bacillati</taxon>
        <taxon>Bacillota</taxon>
        <taxon>Clostridia</taxon>
        <taxon>Peptostreptococcales</taxon>
        <taxon>Anaerovoracaceae</taxon>
        <taxon>Aminipila</taxon>
    </lineage>
</organism>
<gene>
    <name evidence="1" type="ORF">EQM06_09645</name>
</gene>
<name>A0A410PWY7_9FIRM</name>
<dbReference type="KEGG" id="amij:EQM06_09645"/>
<dbReference type="Proteomes" id="UP000287601">
    <property type="component" value="Chromosome"/>
</dbReference>
<reference evidence="1 2" key="1">
    <citation type="submission" date="2019-01" db="EMBL/GenBank/DDBJ databases">
        <title>Draft genomes of a novel of Aminipila strains.</title>
        <authorList>
            <person name="Ma S."/>
        </authorList>
    </citation>
    <scope>NUCLEOTIDE SEQUENCE [LARGE SCALE GENOMIC DNA]</scope>
    <source>
        <strain evidence="2">JN-39</strain>
    </source>
</reference>
<dbReference type="AlphaFoldDB" id="A0A410PWY7"/>
<keyword evidence="2" id="KW-1185">Reference proteome</keyword>
<sequence>MNDTEAIQRIKEFGLHHAIQDLPHSSRTVEAFETAIQALQEKAARENPIPLTLEQLKERVGRPVYAQSELLPGESHWCILDETLAFGGGFTLVAIYGRNLTLAESDYGRTWFAYDHEPKEV</sequence>
<dbReference type="OrthoDB" id="8778022at2"/>
<dbReference type="RefSeq" id="WP_128746238.1">
    <property type="nucleotide sequence ID" value="NZ_CP035281.1"/>
</dbReference>
<accession>A0A410PWY7</accession>
<evidence type="ECO:0000313" key="2">
    <source>
        <dbReference type="Proteomes" id="UP000287601"/>
    </source>
</evidence>
<evidence type="ECO:0000313" key="1">
    <source>
        <dbReference type="EMBL" id="QAT43458.1"/>
    </source>
</evidence>
<proteinExistence type="predicted"/>
<dbReference type="EMBL" id="CP035281">
    <property type="protein sequence ID" value="QAT43458.1"/>
    <property type="molecule type" value="Genomic_DNA"/>
</dbReference>